<evidence type="ECO:0000313" key="2">
    <source>
        <dbReference type="EMBL" id="KAK4537504.1"/>
    </source>
</evidence>
<keyword evidence="1" id="KW-1133">Transmembrane helix</keyword>
<protein>
    <recommendedName>
        <fullName evidence="4">DUF3593 domain-containing protein</fullName>
    </recommendedName>
</protein>
<evidence type="ECO:0000313" key="3">
    <source>
        <dbReference type="Proteomes" id="UP001301350"/>
    </source>
</evidence>
<evidence type="ECO:0008006" key="4">
    <source>
        <dbReference type="Google" id="ProtNLM"/>
    </source>
</evidence>
<name>A0AAV9IYX6_CYACA</name>
<feature type="transmembrane region" description="Helical" evidence="1">
    <location>
        <begin position="182"/>
        <end position="202"/>
    </location>
</feature>
<sequence>MGLASASGGSGRVGDASVRSCDGRESVRAGLAFTPSWSGGLRNGFQRLDTTGTICILPRGLSDECSGTSSSFRGRPASGSPAVSVARRLRRERRPQQTLRCLVPTLPSWETLRDPTTISTLLFQLSAIPYVAALYYMWKSPGPFPRLVKLGFTYLLVFVGGTIITGVIAKQKYGALLANVDYLHGTAETLLCITNLFLIVGLQRAIDAKRREKS</sequence>
<reference evidence="2 3" key="1">
    <citation type="submission" date="2022-07" db="EMBL/GenBank/DDBJ databases">
        <title>Genome-wide signatures of adaptation to extreme environments.</title>
        <authorList>
            <person name="Cho C.H."/>
            <person name="Yoon H.S."/>
        </authorList>
    </citation>
    <scope>NUCLEOTIDE SEQUENCE [LARGE SCALE GENOMIC DNA]</scope>
    <source>
        <strain evidence="2 3">DBV 063 E5</strain>
    </source>
</reference>
<evidence type="ECO:0000256" key="1">
    <source>
        <dbReference type="SAM" id="Phobius"/>
    </source>
</evidence>
<feature type="transmembrane region" description="Helical" evidence="1">
    <location>
        <begin position="118"/>
        <end position="138"/>
    </location>
</feature>
<dbReference type="EMBL" id="JANCYW010000012">
    <property type="protein sequence ID" value="KAK4537504.1"/>
    <property type="molecule type" value="Genomic_DNA"/>
</dbReference>
<dbReference type="Pfam" id="PF12159">
    <property type="entry name" value="DUF3593"/>
    <property type="match status" value="1"/>
</dbReference>
<gene>
    <name evidence="2" type="ORF">CDCA_CDCA12G3529</name>
</gene>
<keyword evidence="3" id="KW-1185">Reference proteome</keyword>
<feature type="transmembrane region" description="Helical" evidence="1">
    <location>
        <begin position="150"/>
        <end position="170"/>
    </location>
</feature>
<keyword evidence="1" id="KW-0472">Membrane</keyword>
<dbReference type="AlphaFoldDB" id="A0AAV9IYX6"/>
<dbReference type="PANTHER" id="PTHR35473:SF3">
    <property type="entry name" value="1-ACYL-SN-GLYCEROL-3-PHOSPHATE ACYLTRANSFERASE"/>
    <property type="match status" value="1"/>
</dbReference>
<organism evidence="2 3">
    <name type="scientific">Cyanidium caldarium</name>
    <name type="common">Red alga</name>
    <dbReference type="NCBI Taxonomy" id="2771"/>
    <lineage>
        <taxon>Eukaryota</taxon>
        <taxon>Rhodophyta</taxon>
        <taxon>Bangiophyceae</taxon>
        <taxon>Cyanidiales</taxon>
        <taxon>Cyanidiaceae</taxon>
        <taxon>Cyanidium</taxon>
    </lineage>
</organism>
<dbReference type="InterPro" id="IPR021995">
    <property type="entry name" value="DUF3593"/>
</dbReference>
<dbReference type="PANTHER" id="PTHR35473">
    <property type="entry name" value="1-ACYL-SN-GLYCEROL-3-PHOSPHATE ACYLTRANSFERASE"/>
    <property type="match status" value="1"/>
</dbReference>
<dbReference type="Proteomes" id="UP001301350">
    <property type="component" value="Unassembled WGS sequence"/>
</dbReference>
<accession>A0AAV9IYX6</accession>
<proteinExistence type="predicted"/>
<comment type="caution">
    <text evidence="2">The sequence shown here is derived from an EMBL/GenBank/DDBJ whole genome shotgun (WGS) entry which is preliminary data.</text>
</comment>
<keyword evidence="1" id="KW-0812">Transmembrane</keyword>